<evidence type="ECO:0000313" key="2">
    <source>
        <dbReference type="Proteomes" id="UP001160148"/>
    </source>
</evidence>
<proteinExistence type="predicted"/>
<gene>
    <name evidence="1" type="ORF">MEUPH1_LOCUS9829</name>
</gene>
<keyword evidence="2" id="KW-1185">Reference proteome</keyword>
<dbReference type="AlphaFoldDB" id="A0AAV0WCP0"/>
<name>A0AAV0WCP0_9HEMI</name>
<evidence type="ECO:0000313" key="1">
    <source>
        <dbReference type="EMBL" id="CAI6353745.1"/>
    </source>
</evidence>
<reference evidence="1 2" key="1">
    <citation type="submission" date="2023-01" db="EMBL/GenBank/DDBJ databases">
        <authorList>
            <person name="Whitehead M."/>
        </authorList>
    </citation>
    <scope>NUCLEOTIDE SEQUENCE [LARGE SCALE GENOMIC DNA]</scope>
</reference>
<sequence>MTIDYVESTEFASSSAKNVKPKIRIIDPFEIMDPDRYKRWMIICFSDIISKPQTNGLTNLAVVKPSTSGRKPS</sequence>
<protein>
    <submittedName>
        <fullName evidence="1">Uncharacterized protein</fullName>
    </submittedName>
</protein>
<accession>A0AAV0WCP0</accession>
<dbReference type="Proteomes" id="UP001160148">
    <property type="component" value="Unassembled WGS sequence"/>
</dbReference>
<comment type="caution">
    <text evidence="1">The sequence shown here is derived from an EMBL/GenBank/DDBJ whole genome shotgun (WGS) entry which is preliminary data.</text>
</comment>
<dbReference type="EMBL" id="CARXXK010000002">
    <property type="protein sequence ID" value="CAI6353745.1"/>
    <property type="molecule type" value="Genomic_DNA"/>
</dbReference>
<organism evidence="1 2">
    <name type="scientific">Macrosiphum euphorbiae</name>
    <name type="common">potato aphid</name>
    <dbReference type="NCBI Taxonomy" id="13131"/>
    <lineage>
        <taxon>Eukaryota</taxon>
        <taxon>Metazoa</taxon>
        <taxon>Ecdysozoa</taxon>
        <taxon>Arthropoda</taxon>
        <taxon>Hexapoda</taxon>
        <taxon>Insecta</taxon>
        <taxon>Pterygota</taxon>
        <taxon>Neoptera</taxon>
        <taxon>Paraneoptera</taxon>
        <taxon>Hemiptera</taxon>
        <taxon>Sternorrhyncha</taxon>
        <taxon>Aphidomorpha</taxon>
        <taxon>Aphidoidea</taxon>
        <taxon>Aphididae</taxon>
        <taxon>Macrosiphini</taxon>
        <taxon>Macrosiphum</taxon>
    </lineage>
</organism>